<organism evidence="2 3">
    <name type="scientific">Puccinia sorghi</name>
    <dbReference type="NCBI Taxonomy" id="27349"/>
    <lineage>
        <taxon>Eukaryota</taxon>
        <taxon>Fungi</taxon>
        <taxon>Dikarya</taxon>
        <taxon>Basidiomycota</taxon>
        <taxon>Pucciniomycotina</taxon>
        <taxon>Pucciniomycetes</taxon>
        <taxon>Pucciniales</taxon>
        <taxon>Pucciniaceae</taxon>
        <taxon>Puccinia</taxon>
    </lineage>
</organism>
<evidence type="ECO:0000256" key="1">
    <source>
        <dbReference type="SAM" id="Phobius"/>
    </source>
</evidence>
<feature type="transmembrane region" description="Helical" evidence="1">
    <location>
        <begin position="54"/>
        <end position="72"/>
    </location>
</feature>
<proteinExistence type="predicted"/>
<dbReference type="EMBL" id="LAVV01006388">
    <property type="protein sequence ID" value="KNZ60206.1"/>
    <property type="molecule type" value="Genomic_DNA"/>
</dbReference>
<gene>
    <name evidence="2" type="ORF">VP01_1596g2</name>
</gene>
<name>A0A0L6VHF1_9BASI</name>
<keyword evidence="1" id="KW-0472">Membrane</keyword>
<evidence type="ECO:0000313" key="3">
    <source>
        <dbReference type="Proteomes" id="UP000037035"/>
    </source>
</evidence>
<keyword evidence="1" id="KW-1133">Transmembrane helix</keyword>
<dbReference type="VEuPathDB" id="FungiDB:VP01_1596g2"/>
<keyword evidence="3" id="KW-1185">Reference proteome</keyword>
<sequence length="423" mass="48049">MWFKFLKSKGNDLQNFLTTICAYFKYLKISVVGIHNLMITFHQIKLNSMGFKSGLGFLLFSGLYMAVFHPYTNSTSSKLVLNSVPFLRQKVSQLLNFQLCPSLCAHFPFPFIFFGHLICSSIYSDSSESFLLIIFHSKSILSQLNDLIQCGCSSFELAYFDYSFFFSNHNLISLYLAYIISLVTSKSKLIAINPHSAQLLLHSFTLLIISLTVLSKFQQVSCGNSAVPILIETKSFTQPCVLDSNPKTLHTYTHHVFCSHPSFAIPLKCAFRIVMTTLKVDRKVHKHCPHSGPKGGGRNNWPSGLDRKAKKYAFSTKGYFSSFCQKKSENTDFCVFNISSSKVKSCFEQFKFWIYKIFFMSHVLIEPNQSHSPFPQYNFQSPLYNRLLTGGCTKVQRLKIIPQLGKPLASPRGGYKIITPFNP</sequence>
<protein>
    <submittedName>
        <fullName evidence="2">Uncharacterized protein</fullName>
    </submittedName>
</protein>
<dbReference type="AlphaFoldDB" id="A0A0L6VHF1"/>
<comment type="caution">
    <text evidence="2">The sequence shown here is derived from an EMBL/GenBank/DDBJ whole genome shotgun (WGS) entry which is preliminary data.</text>
</comment>
<evidence type="ECO:0000313" key="2">
    <source>
        <dbReference type="EMBL" id="KNZ60206.1"/>
    </source>
</evidence>
<accession>A0A0L6VHF1</accession>
<dbReference type="Proteomes" id="UP000037035">
    <property type="component" value="Unassembled WGS sequence"/>
</dbReference>
<reference evidence="2 3" key="1">
    <citation type="submission" date="2015-08" db="EMBL/GenBank/DDBJ databases">
        <title>Next Generation Sequencing and Analysis of the Genome of Puccinia sorghi L Schw, the Causal Agent of Maize Common Rust.</title>
        <authorList>
            <person name="Rochi L."/>
            <person name="Burguener G."/>
            <person name="Darino M."/>
            <person name="Turjanski A."/>
            <person name="Kreff E."/>
            <person name="Dieguez M.J."/>
            <person name="Sacco F."/>
        </authorList>
    </citation>
    <scope>NUCLEOTIDE SEQUENCE [LARGE SCALE GENOMIC DNA]</scope>
    <source>
        <strain evidence="2 3">RO10H11247</strain>
    </source>
</reference>
<keyword evidence="1" id="KW-0812">Transmembrane</keyword>